<dbReference type="InterPro" id="IPR017972">
    <property type="entry name" value="Cyt_P450_CS"/>
</dbReference>
<sequence>MTDTSALDAFWSRSGQDEPYPIYERLRAGGPIIESGQEWVSTDYAVCNAILRDRRFGVRPAGDPGPTSEDTSGNTLDLGFLEREPPDHTRLRRLAAPAFRPKMMAGYAERIADFTRDLITGIERRAAAEPDRPFDLIADFAAPLPIGVITTLMGIPDADVDRLSQHGTVVGSALSGIETPAEAAALAAANAELYELFSELIPLKKAHPGDDVISYLVAAAPDGITPYELHTTARLLLIAGFETTVNLIGNGVATLLEHPAQWELLRTEPERAGAAVEEVLRYAPPVQNTSRFAHEPVSIAGVDLPADSWIMLLLGAANRDPEIFSDPAVFDITRPRQAEHLAFSSGIHYCLGAPLARLEAQIAFAEIATRLPKLRRPADTPTWRESRVIRGYATLPLLID</sequence>
<dbReference type="InterPro" id="IPR001128">
    <property type="entry name" value="Cyt_P450"/>
</dbReference>
<evidence type="ECO:0000256" key="3">
    <source>
        <dbReference type="SAM" id="MobiDB-lite"/>
    </source>
</evidence>
<evidence type="ECO:0000313" key="4">
    <source>
        <dbReference type="EMBL" id="GAA1670121.1"/>
    </source>
</evidence>
<proteinExistence type="inferred from homology"/>
<organism evidence="4 5">
    <name type="scientific">Kribbella yunnanensis</name>
    <dbReference type="NCBI Taxonomy" id="190194"/>
    <lineage>
        <taxon>Bacteria</taxon>
        <taxon>Bacillati</taxon>
        <taxon>Actinomycetota</taxon>
        <taxon>Actinomycetes</taxon>
        <taxon>Propionibacteriales</taxon>
        <taxon>Kribbellaceae</taxon>
        <taxon>Kribbella</taxon>
    </lineage>
</organism>
<keyword evidence="2" id="KW-0349">Heme</keyword>
<keyword evidence="2" id="KW-0479">Metal-binding</keyword>
<keyword evidence="2" id="KW-0503">Monooxygenase</keyword>
<dbReference type="PRINTS" id="PR00359">
    <property type="entry name" value="BP450"/>
</dbReference>
<keyword evidence="5" id="KW-1185">Reference proteome</keyword>
<dbReference type="PROSITE" id="PS00086">
    <property type="entry name" value="CYTOCHROME_P450"/>
    <property type="match status" value="1"/>
</dbReference>
<dbReference type="PANTHER" id="PTHR46696">
    <property type="entry name" value="P450, PUTATIVE (EUROFUNG)-RELATED"/>
    <property type="match status" value="1"/>
</dbReference>
<dbReference type="InterPro" id="IPR036396">
    <property type="entry name" value="Cyt_P450_sf"/>
</dbReference>
<evidence type="ECO:0000313" key="5">
    <source>
        <dbReference type="Proteomes" id="UP001500280"/>
    </source>
</evidence>
<dbReference type="Pfam" id="PF00067">
    <property type="entry name" value="p450"/>
    <property type="match status" value="1"/>
</dbReference>
<name>A0ABP4SDR0_9ACTN</name>
<keyword evidence="2" id="KW-0560">Oxidoreductase</keyword>
<accession>A0ABP4SDR0</accession>
<evidence type="ECO:0000256" key="1">
    <source>
        <dbReference type="ARBA" id="ARBA00010617"/>
    </source>
</evidence>
<protein>
    <submittedName>
        <fullName evidence="4">Cytochrome P450</fullName>
    </submittedName>
</protein>
<reference evidence="5" key="1">
    <citation type="journal article" date="2019" name="Int. J. Syst. Evol. Microbiol.">
        <title>The Global Catalogue of Microorganisms (GCM) 10K type strain sequencing project: providing services to taxonomists for standard genome sequencing and annotation.</title>
        <authorList>
            <consortium name="The Broad Institute Genomics Platform"/>
            <consortium name="The Broad Institute Genome Sequencing Center for Infectious Disease"/>
            <person name="Wu L."/>
            <person name="Ma J."/>
        </authorList>
    </citation>
    <scope>NUCLEOTIDE SEQUENCE [LARGE SCALE GENOMIC DNA]</scope>
    <source>
        <strain evidence="5">JCM 14307</strain>
    </source>
</reference>
<feature type="region of interest" description="Disordered" evidence="3">
    <location>
        <begin position="57"/>
        <end position="77"/>
    </location>
</feature>
<dbReference type="PANTHER" id="PTHR46696:SF1">
    <property type="entry name" value="CYTOCHROME P450 YJIB-RELATED"/>
    <property type="match status" value="1"/>
</dbReference>
<dbReference type="SUPFAM" id="SSF48264">
    <property type="entry name" value="Cytochrome P450"/>
    <property type="match status" value="1"/>
</dbReference>
<dbReference type="EMBL" id="BAAANF010000003">
    <property type="protein sequence ID" value="GAA1670121.1"/>
    <property type="molecule type" value="Genomic_DNA"/>
</dbReference>
<dbReference type="PRINTS" id="PR00385">
    <property type="entry name" value="P450"/>
</dbReference>
<comment type="caution">
    <text evidence="4">The sequence shown here is derived from an EMBL/GenBank/DDBJ whole genome shotgun (WGS) entry which is preliminary data.</text>
</comment>
<keyword evidence="2" id="KW-0408">Iron</keyword>
<comment type="similarity">
    <text evidence="1 2">Belongs to the cytochrome P450 family.</text>
</comment>
<dbReference type="Proteomes" id="UP001500280">
    <property type="component" value="Unassembled WGS sequence"/>
</dbReference>
<dbReference type="CDD" id="cd20625">
    <property type="entry name" value="CYP164-like"/>
    <property type="match status" value="1"/>
</dbReference>
<gene>
    <name evidence="4" type="ORF">GCM10009745_10730</name>
</gene>
<evidence type="ECO:0000256" key="2">
    <source>
        <dbReference type="RuleBase" id="RU000461"/>
    </source>
</evidence>
<dbReference type="InterPro" id="IPR002397">
    <property type="entry name" value="Cyt_P450_B"/>
</dbReference>
<dbReference type="RefSeq" id="WP_344145838.1">
    <property type="nucleotide sequence ID" value="NZ_BAAANF010000003.1"/>
</dbReference>
<dbReference type="Gene3D" id="1.10.630.10">
    <property type="entry name" value="Cytochrome P450"/>
    <property type="match status" value="1"/>
</dbReference>